<sequence>MMDIGRRWPRRRKKEVRRVPASPGARRRAPTPIYVSRRTFTALVVLLLLSVGIVLYLAPIIFEILFGGIALALVLSYPVRALSQVVPRELAILITVVGLFGLVTLALLFLIPLLIEQLTNFVRITPAIAASATEFFGSLDDLLNRRDLPLQLPESFVSDLVRDLFDRAQQILEGMIRNLIGFISGAFSFAVGVLGVLFVAIYLLIDVRKVKAAYLRMIPHRYRWDARELWDAFGVSLSRYLGGLLFVVVVQGALSAAALWVLGVPYPLLLGAWVSLTAIVPYLGPFLGAIPAIIVALIFTTPTTAVLTVIAYIAIQQFEGNFLTPRIQGRALQVHPIIVLLAVIGGGQIAGIVGILFAVPLLAILRVFVDFFRVRLRIAPPRDAA</sequence>
<dbReference type="OrthoDB" id="9784366at2"/>
<keyword evidence="11" id="KW-1185">Reference proteome</keyword>
<keyword evidence="3" id="KW-0813">Transport</keyword>
<evidence type="ECO:0000256" key="3">
    <source>
        <dbReference type="ARBA" id="ARBA00022448"/>
    </source>
</evidence>
<comment type="subcellular location">
    <subcellularLocation>
        <location evidence="1">Cell membrane</location>
        <topology evidence="1">Multi-pass membrane protein</topology>
    </subcellularLocation>
</comment>
<keyword evidence="6 9" id="KW-1133">Transmembrane helix</keyword>
<dbReference type="AlphaFoldDB" id="A0A510HKA4"/>
<feature type="transmembrane region" description="Helical" evidence="9">
    <location>
        <begin position="268"/>
        <end position="287"/>
    </location>
</feature>
<feature type="transmembrane region" description="Helical" evidence="9">
    <location>
        <begin position="240"/>
        <end position="262"/>
    </location>
</feature>
<organism evidence="10 11">
    <name type="scientific">Rubrobacter xylanophilus</name>
    <dbReference type="NCBI Taxonomy" id="49319"/>
    <lineage>
        <taxon>Bacteria</taxon>
        <taxon>Bacillati</taxon>
        <taxon>Actinomycetota</taxon>
        <taxon>Rubrobacteria</taxon>
        <taxon>Rubrobacterales</taxon>
        <taxon>Rubrobacteraceae</taxon>
        <taxon>Rubrobacter</taxon>
    </lineage>
</organism>
<dbReference type="Pfam" id="PF01594">
    <property type="entry name" value="AI-2E_transport"/>
    <property type="match status" value="1"/>
</dbReference>
<feature type="region of interest" description="Disordered" evidence="8">
    <location>
        <begin position="1"/>
        <end position="27"/>
    </location>
</feature>
<dbReference type="PANTHER" id="PTHR21716">
    <property type="entry name" value="TRANSMEMBRANE PROTEIN"/>
    <property type="match status" value="1"/>
</dbReference>
<feature type="transmembrane region" description="Helical" evidence="9">
    <location>
        <begin position="179"/>
        <end position="205"/>
    </location>
</feature>
<evidence type="ECO:0000313" key="10">
    <source>
        <dbReference type="EMBL" id="BBL80450.1"/>
    </source>
</evidence>
<feature type="transmembrane region" description="Helical" evidence="9">
    <location>
        <begin position="294"/>
        <end position="315"/>
    </location>
</feature>
<evidence type="ECO:0000256" key="6">
    <source>
        <dbReference type="ARBA" id="ARBA00022989"/>
    </source>
</evidence>
<evidence type="ECO:0000256" key="5">
    <source>
        <dbReference type="ARBA" id="ARBA00022692"/>
    </source>
</evidence>
<feature type="transmembrane region" description="Helical" evidence="9">
    <location>
        <begin position="335"/>
        <end position="368"/>
    </location>
</feature>
<evidence type="ECO:0000256" key="2">
    <source>
        <dbReference type="ARBA" id="ARBA00009773"/>
    </source>
</evidence>
<accession>A0A510HKA4</accession>
<keyword evidence="7 9" id="KW-0472">Membrane</keyword>
<evidence type="ECO:0000256" key="1">
    <source>
        <dbReference type="ARBA" id="ARBA00004651"/>
    </source>
</evidence>
<dbReference type="RefSeq" id="WP_143528451.1">
    <property type="nucleotide sequence ID" value="NZ_AP019791.1"/>
</dbReference>
<keyword evidence="5 9" id="KW-0812">Transmembrane</keyword>
<evidence type="ECO:0000256" key="8">
    <source>
        <dbReference type="SAM" id="MobiDB-lite"/>
    </source>
</evidence>
<feature type="transmembrane region" description="Helical" evidence="9">
    <location>
        <begin position="90"/>
        <end position="115"/>
    </location>
</feature>
<evidence type="ECO:0000256" key="4">
    <source>
        <dbReference type="ARBA" id="ARBA00022475"/>
    </source>
</evidence>
<comment type="similarity">
    <text evidence="2">Belongs to the autoinducer-2 exporter (AI-2E) (TC 2.A.86) family.</text>
</comment>
<evidence type="ECO:0000256" key="7">
    <source>
        <dbReference type="ARBA" id="ARBA00023136"/>
    </source>
</evidence>
<dbReference type="Proteomes" id="UP000318065">
    <property type="component" value="Chromosome"/>
</dbReference>
<dbReference type="GO" id="GO:0005886">
    <property type="term" value="C:plasma membrane"/>
    <property type="evidence" value="ECO:0007669"/>
    <property type="project" value="UniProtKB-SubCell"/>
</dbReference>
<protein>
    <submittedName>
        <fullName evidence="10">AI-2E family transporter</fullName>
    </submittedName>
</protein>
<keyword evidence="4" id="KW-1003">Cell membrane</keyword>
<reference evidence="10" key="1">
    <citation type="journal article" date="2019" name="Microbiol. Resour. Announc.">
        <title>Complete Genome Sequence of Rubrobacter xylanophilus Strain AA3-22, Isolated from Arima Onsen in Japan.</title>
        <authorList>
            <person name="Tomariguchi N."/>
            <person name="Miyazaki K."/>
        </authorList>
    </citation>
    <scope>NUCLEOTIDE SEQUENCE [LARGE SCALE GENOMIC DNA]</scope>
    <source>
        <strain evidence="10">AA3-22</strain>
    </source>
</reference>
<gene>
    <name evidence="10" type="ORF">RxyAA322_23040</name>
</gene>
<proteinExistence type="inferred from homology"/>
<dbReference type="PANTHER" id="PTHR21716:SF53">
    <property type="entry name" value="PERMEASE PERM-RELATED"/>
    <property type="match status" value="1"/>
</dbReference>
<evidence type="ECO:0000256" key="9">
    <source>
        <dbReference type="SAM" id="Phobius"/>
    </source>
</evidence>
<feature type="compositionally biased region" description="Basic residues" evidence="8">
    <location>
        <begin position="7"/>
        <end position="16"/>
    </location>
</feature>
<evidence type="ECO:0000313" key="11">
    <source>
        <dbReference type="Proteomes" id="UP000318065"/>
    </source>
</evidence>
<dbReference type="EMBL" id="AP019791">
    <property type="protein sequence ID" value="BBL80450.1"/>
    <property type="molecule type" value="Genomic_DNA"/>
</dbReference>
<feature type="transmembrane region" description="Helical" evidence="9">
    <location>
        <begin position="40"/>
        <end position="58"/>
    </location>
</feature>
<feature type="transmembrane region" description="Helical" evidence="9">
    <location>
        <begin position="64"/>
        <end position="83"/>
    </location>
</feature>
<dbReference type="InterPro" id="IPR002549">
    <property type="entry name" value="AI-2E-like"/>
</dbReference>
<name>A0A510HKA4_9ACTN</name>